<keyword evidence="1" id="KW-1133">Transmembrane helix</keyword>
<evidence type="ECO:0000256" key="1">
    <source>
        <dbReference type="SAM" id="Phobius"/>
    </source>
</evidence>
<proteinExistence type="predicted"/>
<name>A0A1A9X0Z3_9MUSC</name>
<dbReference type="EnsemblMetazoa" id="GBRI040156-RA">
    <property type="protein sequence ID" value="GBRI040156-PA"/>
    <property type="gene ID" value="GBRI040156"/>
</dbReference>
<dbReference type="AlphaFoldDB" id="A0A1A9X0Z3"/>
<dbReference type="VEuPathDB" id="VectorBase:GBRI040156"/>
<keyword evidence="1" id="KW-0812">Transmembrane</keyword>
<accession>A0A1A9X0Z3</accession>
<organism evidence="2 3">
    <name type="scientific">Glossina brevipalpis</name>
    <dbReference type="NCBI Taxonomy" id="37001"/>
    <lineage>
        <taxon>Eukaryota</taxon>
        <taxon>Metazoa</taxon>
        <taxon>Ecdysozoa</taxon>
        <taxon>Arthropoda</taxon>
        <taxon>Hexapoda</taxon>
        <taxon>Insecta</taxon>
        <taxon>Pterygota</taxon>
        <taxon>Neoptera</taxon>
        <taxon>Endopterygota</taxon>
        <taxon>Diptera</taxon>
        <taxon>Brachycera</taxon>
        <taxon>Muscomorpha</taxon>
        <taxon>Hippoboscoidea</taxon>
        <taxon>Glossinidae</taxon>
        <taxon>Glossina</taxon>
    </lineage>
</organism>
<keyword evidence="3" id="KW-1185">Reference proteome</keyword>
<feature type="transmembrane region" description="Helical" evidence="1">
    <location>
        <begin position="92"/>
        <end position="112"/>
    </location>
</feature>
<evidence type="ECO:0000313" key="3">
    <source>
        <dbReference type="Proteomes" id="UP000091820"/>
    </source>
</evidence>
<reference evidence="3" key="1">
    <citation type="submission" date="2014-03" db="EMBL/GenBank/DDBJ databases">
        <authorList>
            <person name="Aksoy S."/>
            <person name="Warren W."/>
            <person name="Wilson R.K."/>
        </authorList>
    </citation>
    <scope>NUCLEOTIDE SEQUENCE [LARGE SCALE GENOMIC DNA]</scope>
    <source>
        <strain evidence="3">IAEA</strain>
    </source>
</reference>
<protein>
    <submittedName>
        <fullName evidence="2">Uncharacterized protein</fullName>
    </submittedName>
</protein>
<sequence length="126" mass="13946">MRLKVPEEVVVATVVIVVYNVERNQPRLLVKPARNANNAVKAVAKPFDVVTLHYLLHRHRNVHSSSGSVLTTSLKFVLVIVVPSVLELHVVATLTVLLELLIPTLFAMIMSLSSALRKARIAYETS</sequence>
<dbReference type="Proteomes" id="UP000091820">
    <property type="component" value="Unassembled WGS sequence"/>
</dbReference>
<evidence type="ECO:0000313" key="2">
    <source>
        <dbReference type="EnsemblMetazoa" id="GBRI040156-PA"/>
    </source>
</evidence>
<keyword evidence="1" id="KW-0472">Membrane</keyword>
<reference evidence="2" key="2">
    <citation type="submission" date="2020-05" db="UniProtKB">
        <authorList>
            <consortium name="EnsemblMetazoa"/>
        </authorList>
    </citation>
    <scope>IDENTIFICATION</scope>
    <source>
        <strain evidence="2">IAEA</strain>
    </source>
</reference>
<feature type="transmembrane region" description="Helical" evidence="1">
    <location>
        <begin position="67"/>
        <end position="86"/>
    </location>
</feature>